<dbReference type="STRING" id="92947.BVG79_00171"/>
<proteinExistence type="predicted"/>
<dbReference type="AlphaFoldDB" id="A0A1W6NWE8"/>
<feature type="region of interest" description="Disordered" evidence="1">
    <location>
        <begin position="15"/>
        <end position="39"/>
    </location>
</feature>
<protein>
    <submittedName>
        <fullName evidence="3">Inner membrane</fullName>
    </submittedName>
</protein>
<evidence type="ECO:0000313" key="3">
    <source>
        <dbReference type="EMBL" id="ARO13531.1"/>
    </source>
</evidence>
<sequence>MSGEDVIKAQVAKATAEAEAKKTGAAQDGKAQRAKRKPHFPFKVEAGQTWKEVETEAPDGTLKKGWQAFGSELNVLALSRSADGEDWGLQVEVIDRDGAAHIWAMPQSLHAGSGDAIIGELLRLGWKPFTTIGRKWRDYLREYLMGAEPEKRVRCVPKIGWHGEVFVFPDEAISGADEGEAVILQAGERIEHALNVSGDLAAWQAEVAANVVGNSRLLLATSAAFAASLLALTGEDGGGFHFRGASSSGKSTALAVAGSVWGGGGTRGYIQSWRATDNGLEALSAMHNDSCLCLDELSQIDSKAAGAAAYMLGNGVGKARAGREGQARKAHEWRLIFLSNGEVGLSDKIKESGGRIAAGMEVRVIDLRADAGAGMGLFEDTHGAADPAQFSQRLKGAASRHYGIAARTFIRRVAADLPAVRDTVAGARKGFLAGALPAGADGQVRRVADRFALVAAAGELATVMGVTGWPVGAAADAAMRCFKDWLIERGGIGASEVTDAKARIRREIEINGHSRFLPWYPDPRTVIRTNALGYVRRSDNDQPDAAPIYYLHKSGVDEVLAGLDRKSVLEGLADEGVIIRHEVTEKGAKVLAPSKPFKVPSEKTVVRLYQIDLEALMSGAAHG</sequence>
<dbReference type="RefSeq" id="WP_085785240.1">
    <property type="nucleotide sequence ID" value="NZ_CP019937.1"/>
</dbReference>
<feature type="domain" description="DUF927" evidence="2">
    <location>
        <begin position="56"/>
        <end position="330"/>
    </location>
</feature>
<evidence type="ECO:0000313" key="4">
    <source>
        <dbReference type="Proteomes" id="UP000242447"/>
    </source>
</evidence>
<dbReference type="Proteomes" id="UP000242447">
    <property type="component" value="Chromosome"/>
</dbReference>
<organism evidence="3 4">
    <name type="scientific">Ketogulonicigenium robustum</name>
    <dbReference type="NCBI Taxonomy" id="92947"/>
    <lineage>
        <taxon>Bacteria</taxon>
        <taxon>Pseudomonadati</taxon>
        <taxon>Pseudomonadota</taxon>
        <taxon>Alphaproteobacteria</taxon>
        <taxon>Rhodobacterales</taxon>
        <taxon>Roseobacteraceae</taxon>
        <taxon>Ketogulonicigenium</taxon>
    </lineage>
</organism>
<dbReference type="OrthoDB" id="784829at2"/>
<reference evidence="3 4" key="1">
    <citation type="submission" date="2017-02" db="EMBL/GenBank/DDBJ databases">
        <title>Ketogulonicigenium robustum SPU B003 Genome sequencing and assembly.</title>
        <authorList>
            <person name="Li Y."/>
            <person name="Liu L."/>
            <person name="Wang C."/>
            <person name="Zhang M."/>
            <person name="Zhang T."/>
            <person name="Zhang Y."/>
        </authorList>
    </citation>
    <scope>NUCLEOTIDE SEQUENCE [LARGE SCALE GENOMIC DNA]</scope>
    <source>
        <strain evidence="3 4">SPU_B003</strain>
    </source>
</reference>
<gene>
    <name evidence="3" type="ORF">BVG79_00171</name>
</gene>
<dbReference type="Pfam" id="PF06048">
    <property type="entry name" value="DUF927"/>
    <property type="match status" value="1"/>
</dbReference>
<evidence type="ECO:0000259" key="2">
    <source>
        <dbReference type="Pfam" id="PF06048"/>
    </source>
</evidence>
<keyword evidence="4" id="KW-1185">Reference proteome</keyword>
<accession>A0A1W6NWE8</accession>
<dbReference type="KEGG" id="kro:BVG79_00171"/>
<name>A0A1W6NWE8_9RHOB</name>
<evidence type="ECO:0000256" key="1">
    <source>
        <dbReference type="SAM" id="MobiDB-lite"/>
    </source>
</evidence>
<dbReference type="InterPro" id="IPR009270">
    <property type="entry name" value="DUF927"/>
</dbReference>
<dbReference type="EMBL" id="CP019937">
    <property type="protein sequence ID" value="ARO13531.1"/>
    <property type="molecule type" value="Genomic_DNA"/>
</dbReference>